<dbReference type="GO" id="GO:0010041">
    <property type="term" value="P:response to iron(III) ion"/>
    <property type="evidence" value="ECO:0007669"/>
    <property type="project" value="TreeGrafter"/>
</dbReference>
<organism evidence="10 11">
    <name type="scientific">Thermomonas hydrothermalis</name>
    <dbReference type="NCBI Taxonomy" id="213588"/>
    <lineage>
        <taxon>Bacteria</taxon>
        <taxon>Pseudomonadati</taxon>
        <taxon>Pseudomonadota</taxon>
        <taxon>Gammaproteobacteria</taxon>
        <taxon>Lysobacterales</taxon>
        <taxon>Lysobacteraceae</taxon>
        <taxon>Thermomonas</taxon>
    </lineage>
</organism>
<evidence type="ECO:0000256" key="6">
    <source>
        <dbReference type="ARBA" id="ARBA00022989"/>
    </source>
</evidence>
<evidence type="ECO:0000256" key="2">
    <source>
        <dbReference type="ARBA" id="ARBA00022475"/>
    </source>
</evidence>
<keyword evidence="5 8" id="KW-0812">Transmembrane</keyword>
<name>A0A1M4U1K1_9GAMM</name>
<proteinExistence type="predicted"/>
<dbReference type="GO" id="GO:0016763">
    <property type="term" value="F:pentosyltransferase activity"/>
    <property type="evidence" value="ECO:0007669"/>
    <property type="project" value="TreeGrafter"/>
</dbReference>
<feature type="transmembrane region" description="Helical" evidence="8">
    <location>
        <begin position="83"/>
        <end position="101"/>
    </location>
</feature>
<dbReference type="PANTHER" id="PTHR33908">
    <property type="entry name" value="MANNOSYLTRANSFERASE YKCB-RELATED"/>
    <property type="match status" value="1"/>
</dbReference>
<dbReference type="PANTHER" id="PTHR33908:SF3">
    <property type="entry name" value="UNDECAPRENYL PHOSPHATE-ALPHA-4-AMINO-4-DEOXY-L-ARABINOSE ARABINOSYL TRANSFERASE"/>
    <property type="match status" value="1"/>
</dbReference>
<keyword evidence="3 10" id="KW-0328">Glycosyltransferase</keyword>
<evidence type="ECO:0000256" key="7">
    <source>
        <dbReference type="ARBA" id="ARBA00023136"/>
    </source>
</evidence>
<gene>
    <name evidence="10" type="ORF">SAMN02745204_00587</name>
</gene>
<comment type="subcellular location">
    <subcellularLocation>
        <location evidence="1">Cell membrane</location>
        <topology evidence="1">Multi-pass membrane protein</topology>
    </subcellularLocation>
</comment>
<feature type="transmembrane region" description="Helical" evidence="8">
    <location>
        <begin position="204"/>
        <end position="224"/>
    </location>
</feature>
<keyword evidence="2" id="KW-1003">Cell membrane</keyword>
<evidence type="ECO:0000256" key="4">
    <source>
        <dbReference type="ARBA" id="ARBA00022679"/>
    </source>
</evidence>
<feature type="domain" description="Glycosyltransferase RgtA/B/C/D-like" evidence="9">
    <location>
        <begin position="63"/>
        <end position="224"/>
    </location>
</feature>
<feature type="transmembrane region" description="Helical" evidence="8">
    <location>
        <begin position="262"/>
        <end position="283"/>
    </location>
</feature>
<dbReference type="Pfam" id="PF13231">
    <property type="entry name" value="PMT_2"/>
    <property type="match status" value="1"/>
</dbReference>
<dbReference type="InterPro" id="IPR050297">
    <property type="entry name" value="LipidA_mod_glycosyltrf_83"/>
</dbReference>
<feature type="transmembrane region" description="Helical" evidence="8">
    <location>
        <begin position="113"/>
        <end position="132"/>
    </location>
</feature>
<dbReference type="Proteomes" id="UP000242857">
    <property type="component" value="Unassembled WGS sequence"/>
</dbReference>
<keyword evidence="7 8" id="KW-0472">Membrane</keyword>
<dbReference type="InterPro" id="IPR038731">
    <property type="entry name" value="RgtA/B/C-like"/>
</dbReference>
<dbReference type="GO" id="GO:0009103">
    <property type="term" value="P:lipopolysaccharide biosynthetic process"/>
    <property type="evidence" value="ECO:0007669"/>
    <property type="project" value="TreeGrafter"/>
</dbReference>
<keyword evidence="11" id="KW-1185">Reference proteome</keyword>
<protein>
    <submittedName>
        <fullName evidence="10">Dolichyl-phosphate-mannose-protein mannosyltransferase</fullName>
    </submittedName>
</protein>
<evidence type="ECO:0000256" key="5">
    <source>
        <dbReference type="ARBA" id="ARBA00022692"/>
    </source>
</evidence>
<dbReference type="STRING" id="213588.SAMN02745204_00587"/>
<accession>A0A1M4U1K1</accession>
<dbReference type="GO" id="GO:0005886">
    <property type="term" value="C:plasma membrane"/>
    <property type="evidence" value="ECO:0007669"/>
    <property type="project" value="UniProtKB-SubCell"/>
</dbReference>
<evidence type="ECO:0000259" key="9">
    <source>
        <dbReference type="Pfam" id="PF13231"/>
    </source>
</evidence>
<reference evidence="11" key="1">
    <citation type="submission" date="2016-11" db="EMBL/GenBank/DDBJ databases">
        <authorList>
            <person name="Varghese N."/>
            <person name="Submissions S."/>
        </authorList>
    </citation>
    <scope>NUCLEOTIDE SEQUENCE [LARGE SCALE GENOMIC DNA]</scope>
    <source>
        <strain evidence="11">DSM 14834</strain>
    </source>
</reference>
<evidence type="ECO:0000256" key="1">
    <source>
        <dbReference type="ARBA" id="ARBA00004651"/>
    </source>
</evidence>
<evidence type="ECO:0000256" key="8">
    <source>
        <dbReference type="SAM" id="Phobius"/>
    </source>
</evidence>
<evidence type="ECO:0000313" key="11">
    <source>
        <dbReference type="Proteomes" id="UP000242857"/>
    </source>
</evidence>
<evidence type="ECO:0000313" key="10">
    <source>
        <dbReference type="EMBL" id="SHE50618.1"/>
    </source>
</evidence>
<keyword evidence="6 8" id="KW-1133">Transmembrane helix</keyword>
<keyword evidence="4 10" id="KW-0808">Transferase</keyword>
<dbReference type="EMBL" id="FQUK01000006">
    <property type="protein sequence ID" value="SHE50618.1"/>
    <property type="molecule type" value="Genomic_DNA"/>
</dbReference>
<dbReference type="AlphaFoldDB" id="A0A1M4U1K1"/>
<dbReference type="RefSeq" id="WP_072755137.1">
    <property type="nucleotide sequence ID" value="NZ_FQUK01000006.1"/>
</dbReference>
<feature type="transmembrane region" description="Helical" evidence="8">
    <location>
        <begin position="304"/>
        <end position="321"/>
    </location>
</feature>
<dbReference type="OrthoDB" id="9775035at2"/>
<evidence type="ECO:0000256" key="3">
    <source>
        <dbReference type="ARBA" id="ARBA00022676"/>
    </source>
</evidence>
<feature type="transmembrane region" description="Helical" evidence="8">
    <location>
        <begin position="165"/>
        <end position="192"/>
    </location>
</feature>
<sequence length="507" mass="55832">MKNVFTPAWAIALLALVLALTGLGARGLWEPDEGRYTNVALTMLDRGDWVSPHRSPDTGHWTKPPLTYWVLAASMGTLGRTAFAARLPSVLAYLALIALAWRTARRLAPGGEAMAALAYATMLLPFAASQLITTDPWLAVWQGLAMAAFVEARFGPPAAQRRWLALMWLGFGLGFLTKGPPALLPLLAVLVFDRLRPVPKAQRTLWLPAGLGVFLLVALPWYLWVITHTPGLLNYFLGQEVYARVASDSFGRNGEWYGWLKVYLPTLLLGSLPWTGWLLRWAAQLPASVRRWRQPEARLQDAEALLLTLWLLLPLLVFCLARSRLPLYLLPLFLPIAVLVARQWQQRHPGRLPRVGWIMAWALLLLGLKGLAARLETGKDATAWAQAIRARVPAPIVAVNALDDAPRYGLHLTLGVPVVQVALTAVPNVSRINPPYDRTLDDALRQPQAGQVWYTPQAHLPQVQAALARHGWRAEVAGAPYRGRVIFRVVRDRPPDAALSAGGSGSG</sequence>